<proteinExistence type="predicted"/>
<dbReference type="Gene3D" id="3.40.1350.10">
    <property type="match status" value="1"/>
</dbReference>
<dbReference type="PANTHER" id="PTHR30015">
    <property type="entry name" value="MRR RESTRICTION SYSTEM PROTEIN"/>
    <property type="match status" value="1"/>
</dbReference>
<dbReference type="Pfam" id="PF04471">
    <property type="entry name" value="Mrr_cat"/>
    <property type="match status" value="1"/>
</dbReference>
<evidence type="ECO:0000313" key="2">
    <source>
        <dbReference type="EMBL" id="BCQ34450.1"/>
    </source>
</evidence>
<reference evidence="2 3" key="1">
    <citation type="submission" date="2021-01" db="EMBL/GenBank/DDBJ databases">
        <title>Complete genome sequence of Erwinia rhapontici MAFF 311153.</title>
        <authorList>
            <person name="Morohoshi T."/>
            <person name="Someya N."/>
        </authorList>
    </citation>
    <scope>NUCLEOTIDE SEQUENCE [LARGE SCALE GENOMIC DNA]</scope>
    <source>
        <strain evidence="2 3">MAFF 311153</strain>
    </source>
</reference>
<dbReference type="InterPro" id="IPR011335">
    <property type="entry name" value="Restrct_endonuc-II-like"/>
</dbReference>
<gene>
    <name evidence="2" type="ORF">ERHA53_17930</name>
</gene>
<keyword evidence="3" id="KW-1185">Reference proteome</keyword>
<evidence type="ECO:0000313" key="3">
    <source>
        <dbReference type="Proteomes" id="UP000677515"/>
    </source>
</evidence>
<dbReference type="EMBL" id="AP024329">
    <property type="protein sequence ID" value="BCQ34450.1"/>
    <property type="molecule type" value="Genomic_DNA"/>
</dbReference>
<protein>
    <recommendedName>
        <fullName evidence="1">Restriction endonuclease type IV Mrr domain-containing protein</fullName>
    </recommendedName>
</protein>
<dbReference type="InterPro" id="IPR007560">
    <property type="entry name" value="Restrct_endonuc_IV_Mrr"/>
</dbReference>
<accession>A0ABN6DI32</accession>
<dbReference type="InterPro" id="IPR052906">
    <property type="entry name" value="Type_IV_Methyl-Rstrct_Enzyme"/>
</dbReference>
<dbReference type="Proteomes" id="UP000677515">
    <property type="component" value="Chromosome"/>
</dbReference>
<feature type="domain" description="Restriction endonuclease type IV Mrr" evidence="1">
    <location>
        <begin position="10"/>
        <end position="121"/>
    </location>
</feature>
<dbReference type="PANTHER" id="PTHR30015:SF7">
    <property type="entry name" value="TYPE IV METHYL-DIRECTED RESTRICTION ENZYME ECOKMRR"/>
    <property type="match status" value="1"/>
</dbReference>
<organism evidence="2 3">
    <name type="scientific">Erwinia rhapontici</name>
    <name type="common">Pectobacterium rhapontici</name>
    <dbReference type="NCBI Taxonomy" id="55212"/>
    <lineage>
        <taxon>Bacteria</taxon>
        <taxon>Pseudomonadati</taxon>
        <taxon>Pseudomonadota</taxon>
        <taxon>Gammaproteobacteria</taxon>
        <taxon>Enterobacterales</taxon>
        <taxon>Erwiniaceae</taxon>
        <taxon>Erwinia</taxon>
    </lineage>
</organism>
<dbReference type="SUPFAM" id="SSF52980">
    <property type="entry name" value="Restriction endonuclease-like"/>
    <property type="match status" value="1"/>
</dbReference>
<sequence>MTKHNKNIESDWYKFQEEICDHFNNLGASAKTNVTVDGVRGSSDIDVVVESKYLGTDFKWFVEAKYWNSNVTKEIVHAFSTVLQNTGADRGFIISKNGFQSGAIEATKHTNISLYTFDEFKKKTSHLVQSNILKSFLNRAILTSTRYWGHSKEIRIKYELRYEIFDDREILSCAIILIIVTDLIVDEDISYPLDFSRYTGMQVDKINSFHELMNWLNSSLNELDRRILNAEITMKNNNDFNPEYEYFTPDIMRLCTKEKIDKFFDYSFLPEADRELMIKYKKDVEEFKSGRNKILRLKE</sequence>
<dbReference type="InterPro" id="IPR011856">
    <property type="entry name" value="tRNA_endonuc-like_dom_sf"/>
</dbReference>
<name>A0ABN6DI32_ERWRD</name>
<dbReference type="RefSeq" id="WP_212814088.1">
    <property type="nucleotide sequence ID" value="NZ_AP024329.1"/>
</dbReference>
<evidence type="ECO:0000259" key="1">
    <source>
        <dbReference type="Pfam" id="PF04471"/>
    </source>
</evidence>